<comment type="caution">
    <text evidence="1">The sequence shown here is derived from an EMBL/GenBank/DDBJ whole genome shotgun (WGS) entry which is preliminary data.</text>
</comment>
<reference evidence="1 2" key="1">
    <citation type="submission" date="2020-04" db="EMBL/GenBank/DDBJ databases">
        <title>Paraburkholderia sp. RP-4-7 isolated from soil.</title>
        <authorList>
            <person name="Dahal R.H."/>
        </authorList>
    </citation>
    <scope>NUCLEOTIDE SEQUENCE [LARGE SCALE GENOMIC DNA]</scope>
    <source>
        <strain evidence="1 2">RP-4-7</strain>
    </source>
</reference>
<dbReference type="Gene3D" id="3.40.50.2000">
    <property type="entry name" value="Glycogen Phosphorylase B"/>
    <property type="match status" value="1"/>
</dbReference>
<dbReference type="Gene3D" id="1.25.40.10">
    <property type="entry name" value="Tetratricopeptide repeat domain"/>
    <property type="match status" value="1"/>
</dbReference>
<sequence length="746" mass="84831">MKNLLMKRKVNTLLENTCPAELDLSFYRHWYKDLGALSDARLIRHWQNEGKQEERSPNFDVLLSRDGLIASMLPDDFASEMYVKLNPDVATECSTHFHATYHFLKTGSGQGRQYRFDRAFYLSLYDEFGLLTKADDAMLHWLHHGKHQGFFPTLDQLLASYGIEFRNLPFDFELENLARLNPDENFSNLFLAIFQIVQQSPARKLRPHDADHLCADFYVQLALHQERTGHINKAIELYGLSLLFFDNPTAHEHLGNIALNYGNQYQAIAHYEVALEVGTRSQWVPLNLAKALTSVGQFGEAVEVLIRATELQPNIEMLTLKLQEVLTEFWRVKEQSFNSLATAQRRASLMKKTEDAVSFVADSFSRLFTKFSPAPYRGSINKSRVLIIGSFGLAQCYRYRIAQKQEQLRLASYDVETVNYLDSKEAINLINYNDLIIFYRIPAAIETIHMIEYARALGKITFYDIDDLLIDACNPPPIESYGGQVSPHAYVNLVKDTALFRAAATRCDYAISSTEPLLQRLTALVRTKRGFLHRNALDDHILPIAKDSREKKYVSIFYGTGTLAHNSDFTQIALPAIDRLLEKHRNVKFVAVGHLKLPETFLARHKQQVVQLAIMQHPQVYLNCLSAADINIAVLHDDIINDCKSEIKWMEAGFFGIPSVVSATKNYCEVIENGADGYLASNEQEWFSCLERLVVDPALRERVGLAAEKKVKDRYTPASLAKNIDGIMNSSIAHQSLPFPVPALVR</sequence>
<keyword evidence="2" id="KW-1185">Reference proteome</keyword>
<gene>
    <name evidence="1" type="ORF">HHL24_28975</name>
</gene>
<dbReference type="AlphaFoldDB" id="A0A848II56"/>
<dbReference type="Proteomes" id="UP000544134">
    <property type="component" value="Unassembled WGS sequence"/>
</dbReference>
<keyword evidence="1" id="KW-0808">Transferase</keyword>
<protein>
    <submittedName>
        <fullName evidence="1">Glycosyltransferase</fullName>
    </submittedName>
</protein>
<proteinExistence type="predicted"/>
<evidence type="ECO:0000313" key="2">
    <source>
        <dbReference type="Proteomes" id="UP000544134"/>
    </source>
</evidence>
<dbReference type="RefSeq" id="WP_169488774.1">
    <property type="nucleotide sequence ID" value="NZ_JABBGJ010000035.1"/>
</dbReference>
<dbReference type="SUPFAM" id="SSF53756">
    <property type="entry name" value="UDP-Glycosyltransferase/glycogen phosphorylase"/>
    <property type="match status" value="1"/>
</dbReference>
<name>A0A848II56_9BURK</name>
<accession>A0A848II56</accession>
<evidence type="ECO:0000313" key="1">
    <source>
        <dbReference type="EMBL" id="NMM01952.1"/>
    </source>
</evidence>
<dbReference type="GO" id="GO:0016740">
    <property type="term" value="F:transferase activity"/>
    <property type="evidence" value="ECO:0007669"/>
    <property type="project" value="UniProtKB-KW"/>
</dbReference>
<dbReference type="SUPFAM" id="SSF48452">
    <property type="entry name" value="TPR-like"/>
    <property type="match status" value="1"/>
</dbReference>
<dbReference type="EMBL" id="JABBGJ010000035">
    <property type="protein sequence ID" value="NMM01952.1"/>
    <property type="molecule type" value="Genomic_DNA"/>
</dbReference>
<dbReference type="Pfam" id="PF13692">
    <property type="entry name" value="Glyco_trans_1_4"/>
    <property type="match status" value="1"/>
</dbReference>
<organism evidence="1 2">
    <name type="scientific">Paraburkholderia polaris</name>
    <dbReference type="NCBI Taxonomy" id="2728848"/>
    <lineage>
        <taxon>Bacteria</taxon>
        <taxon>Pseudomonadati</taxon>
        <taxon>Pseudomonadota</taxon>
        <taxon>Betaproteobacteria</taxon>
        <taxon>Burkholderiales</taxon>
        <taxon>Burkholderiaceae</taxon>
        <taxon>Paraburkholderia</taxon>
    </lineage>
</organism>
<dbReference type="InterPro" id="IPR011990">
    <property type="entry name" value="TPR-like_helical_dom_sf"/>
</dbReference>